<evidence type="ECO:0000256" key="1">
    <source>
        <dbReference type="ARBA" id="ARBA00000085"/>
    </source>
</evidence>
<comment type="subcellular location">
    <subcellularLocation>
        <location evidence="2">Cell membrane</location>
        <topology evidence="2">Multi-pass membrane protein</topology>
    </subcellularLocation>
</comment>
<dbReference type="Pfam" id="PF00512">
    <property type="entry name" value="HisKA"/>
    <property type="match status" value="1"/>
</dbReference>
<evidence type="ECO:0000256" key="4">
    <source>
        <dbReference type="ARBA" id="ARBA00022475"/>
    </source>
</evidence>
<evidence type="ECO:0000313" key="18">
    <source>
        <dbReference type="EMBL" id="SDK46389.1"/>
    </source>
</evidence>
<dbReference type="SMART" id="SM00448">
    <property type="entry name" value="REC"/>
    <property type="match status" value="1"/>
</dbReference>
<protein>
    <recommendedName>
        <fullName evidence="3">histidine kinase</fullName>
        <ecNumber evidence="3">2.7.13.3</ecNumber>
    </recommendedName>
</protein>
<sequence length="1081" mass="118002">MCEANGTMEHDDGSIGKLARTSQRLNLWLFGLLLLSLALVGISFWAIKRVLQEEQDKIDFHFARLLGDIREHEAFLQRIARQSDEATRRRDQDVVPLQLTLQWREGPVEVYEGREFSFAMPFALATRDHSPAEGDSAGPFTLGIMLANFYSSFWSTSNYPAPQSLVFDLDGATSIAVPALDSSPGRGGLARDTFLEVVERMLGGVREYPPGEQDYQVRWGRADTYHGDGRSLLGYVTVDLPDSLWWEGRQRRHVIAASLLDLNRINDYEQTLARPLFGELSLLAPDGRQLLGPPRDARLADGLSLGTEGMLFKLHSQAHGGWVAVYGISYALFFRNLKWILLSLPALLLVGLAGGWYCLRWYSRRVVGPASVAHRQVVESDAFSRTVIDTAPVALCVLGCEGRQLVIHNQLAAQWLGSEADILDLARGWHMFDGAWHNGEVCMRNDGRYLQASFAATRYHGEDALLCVFRDITAYQQAQGALAEAKRAADSANAAKTLFLASMSHEIRTPLYGVLGTLELLALTDLDVQQRGYLQAIQGSSTTLLQLISDILDVSKIEAGQMLLTQEDFSPLELAEEVMRGFAVGAAAKHLQWYACIDAEVPARLYGDAARLRQVLNNLLSNALKFTDVGRVVLRLKVLGRSGRQVQLQWQVTDTGIGIPEHLQPRLFEPFFQIADGQGGLGGTGLGLAICWRLTQLMGGELRVVSEPGLGSSFSLFLGLPDSSDGSGALADVQLQPGPVYLRSPLRELASCLEAWLQRWGCVVLPGEPPAGSEATAVLLEVFPETLAPCDWRGPRVRVAADAAGQPQYERGVWSVSPLSLRGIAQALALAQNGEVQLPAVAEPPRFGKLGLRVLVAEDNPINQVLLREQLEELGCEVRLASDGKEALLQFEGESFDVLLTDVNMPRCNGYQLTRELRERGVDIPIIGVTANAMREEGERCQAVGMNAWLVKPLSLRLLYDALRGLAAATRAPLAGPGAGSEAPAAPAPEALQVPAHMRELFVETMRNDLQAAEQASAEGDVQALGQALHRMAGALAVVRGQALVRSCRLLEEGLGEGRVQSDDPRVARLLARIGRALGGL</sequence>
<dbReference type="CDD" id="cd00082">
    <property type="entry name" value="HisKA"/>
    <property type="match status" value="1"/>
</dbReference>
<dbReference type="GO" id="GO:0000155">
    <property type="term" value="F:phosphorelay sensor kinase activity"/>
    <property type="evidence" value="ECO:0007669"/>
    <property type="project" value="InterPro"/>
</dbReference>
<evidence type="ECO:0000256" key="10">
    <source>
        <dbReference type="ARBA" id="ARBA00023012"/>
    </source>
</evidence>
<dbReference type="GO" id="GO:0005886">
    <property type="term" value="C:plasma membrane"/>
    <property type="evidence" value="ECO:0007669"/>
    <property type="project" value="UniProtKB-SubCell"/>
</dbReference>
<keyword evidence="8" id="KW-0067">ATP-binding</keyword>
<dbReference type="GO" id="GO:0005524">
    <property type="term" value="F:ATP binding"/>
    <property type="evidence" value="ECO:0007669"/>
    <property type="project" value="UniProtKB-KW"/>
</dbReference>
<keyword evidence="5 13" id="KW-0597">Phosphoprotein</keyword>
<evidence type="ECO:0000256" key="8">
    <source>
        <dbReference type="ARBA" id="ARBA00022840"/>
    </source>
</evidence>
<dbReference type="Gene3D" id="1.20.120.160">
    <property type="entry name" value="HPT domain"/>
    <property type="match status" value="1"/>
</dbReference>
<dbReference type="InterPro" id="IPR004358">
    <property type="entry name" value="Sig_transdc_His_kin-like_C"/>
</dbReference>
<evidence type="ECO:0000256" key="11">
    <source>
        <dbReference type="ARBA" id="ARBA00023136"/>
    </source>
</evidence>
<dbReference type="Gene3D" id="3.40.50.2300">
    <property type="match status" value="1"/>
</dbReference>
<evidence type="ECO:0000256" key="2">
    <source>
        <dbReference type="ARBA" id="ARBA00004651"/>
    </source>
</evidence>
<reference evidence="18 21" key="1">
    <citation type="submission" date="2016-10" db="EMBL/GenBank/DDBJ databases">
        <authorList>
            <person name="de Groot N.N."/>
        </authorList>
    </citation>
    <scope>NUCLEOTIDE SEQUENCE [LARGE SCALE GENOMIC DNA]</scope>
    <source>
        <strain evidence="18 21">CCM 7361</strain>
    </source>
</reference>
<dbReference type="CDD" id="cd16922">
    <property type="entry name" value="HATPase_EvgS-ArcB-TorS-like"/>
    <property type="match status" value="1"/>
</dbReference>
<proteinExistence type="predicted"/>
<dbReference type="EMBL" id="FNEC01000039">
    <property type="protein sequence ID" value="SDK46389.1"/>
    <property type="molecule type" value="Genomic_DNA"/>
</dbReference>
<dbReference type="InterPro" id="IPR011006">
    <property type="entry name" value="CheY-like_superfamily"/>
</dbReference>
<feature type="domain" description="HPt" evidence="17">
    <location>
        <begin position="991"/>
        <end position="1081"/>
    </location>
</feature>
<keyword evidence="9 14" id="KW-1133">Transmembrane helix</keyword>
<evidence type="ECO:0000259" key="15">
    <source>
        <dbReference type="PROSITE" id="PS50109"/>
    </source>
</evidence>
<dbReference type="SUPFAM" id="SSF52172">
    <property type="entry name" value="CheY-like"/>
    <property type="match status" value="1"/>
</dbReference>
<reference evidence="19 20" key="2">
    <citation type="submission" date="2017-06" db="EMBL/GenBank/DDBJ databases">
        <authorList>
            <person name="Varghese N."/>
            <person name="Submissions S."/>
        </authorList>
    </citation>
    <scope>NUCLEOTIDE SEQUENCE [LARGE SCALE GENOMIC DNA]</scope>
    <source>
        <strain evidence="19 20">RLD-1</strain>
    </source>
</reference>
<dbReference type="PANTHER" id="PTHR45339">
    <property type="entry name" value="HYBRID SIGNAL TRANSDUCTION HISTIDINE KINASE J"/>
    <property type="match status" value="1"/>
</dbReference>
<feature type="domain" description="Response regulatory" evidence="16">
    <location>
        <begin position="853"/>
        <end position="967"/>
    </location>
</feature>
<evidence type="ECO:0000256" key="13">
    <source>
        <dbReference type="PROSITE-ProRule" id="PRU00169"/>
    </source>
</evidence>
<evidence type="ECO:0000313" key="19">
    <source>
        <dbReference type="EMBL" id="SNT49099.1"/>
    </source>
</evidence>
<dbReference type="FunFam" id="3.30.565.10:FF:000010">
    <property type="entry name" value="Sensor histidine kinase RcsC"/>
    <property type="match status" value="1"/>
</dbReference>
<evidence type="ECO:0000256" key="14">
    <source>
        <dbReference type="SAM" id="Phobius"/>
    </source>
</evidence>
<dbReference type="Gene3D" id="3.30.565.10">
    <property type="entry name" value="Histidine kinase-like ATPase, C-terminal domain"/>
    <property type="match status" value="1"/>
</dbReference>
<keyword evidence="10" id="KW-0902">Two-component regulatory system</keyword>
<keyword evidence="4" id="KW-1003">Cell membrane</keyword>
<dbReference type="EMBL" id="FZPC01000035">
    <property type="protein sequence ID" value="SNT49099.1"/>
    <property type="molecule type" value="Genomic_DNA"/>
</dbReference>
<keyword evidence="11 14" id="KW-0472">Membrane</keyword>
<gene>
    <name evidence="18" type="ORF">SAMN05216189_10397</name>
    <name evidence="19" type="ORF">SAMN06295949_13548</name>
</gene>
<dbReference type="InterPro" id="IPR036641">
    <property type="entry name" value="HPT_dom_sf"/>
</dbReference>
<evidence type="ECO:0000313" key="21">
    <source>
        <dbReference type="Proteomes" id="UP000199693"/>
    </source>
</evidence>
<dbReference type="PROSITE" id="PS50894">
    <property type="entry name" value="HPT"/>
    <property type="match status" value="1"/>
</dbReference>
<accession>A0A239N4K0</accession>
<feature type="domain" description="Histidine kinase" evidence="15">
    <location>
        <begin position="502"/>
        <end position="722"/>
    </location>
</feature>
<keyword evidence="6 14" id="KW-0812">Transmembrane</keyword>
<dbReference type="Pfam" id="PF01627">
    <property type="entry name" value="Hpt"/>
    <property type="match status" value="1"/>
</dbReference>
<evidence type="ECO:0000313" key="20">
    <source>
        <dbReference type="Proteomes" id="UP000198309"/>
    </source>
</evidence>
<dbReference type="EC" id="2.7.13.3" evidence="3"/>
<dbReference type="InterPro" id="IPR036890">
    <property type="entry name" value="HATPase_C_sf"/>
</dbReference>
<comment type="catalytic activity">
    <reaction evidence="1">
        <text>ATP + protein L-histidine = ADP + protein N-phospho-L-histidine.</text>
        <dbReference type="EC" id="2.7.13.3"/>
    </reaction>
</comment>
<dbReference type="InterPro" id="IPR035965">
    <property type="entry name" value="PAS-like_dom_sf"/>
</dbReference>
<keyword evidence="18" id="KW-0418">Kinase</keyword>
<dbReference type="SMART" id="SM00388">
    <property type="entry name" value="HisKA"/>
    <property type="match status" value="1"/>
</dbReference>
<keyword evidence="7" id="KW-0547">Nucleotide-binding</keyword>
<dbReference type="Pfam" id="PF02518">
    <property type="entry name" value="HATPase_c"/>
    <property type="match status" value="1"/>
</dbReference>
<dbReference type="SUPFAM" id="SSF47226">
    <property type="entry name" value="Histidine-containing phosphotransfer domain, HPT domain"/>
    <property type="match status" value="1"/>
</dbReference>
<keyword evidence="18" id="KW-0808">Transferase</keyword>
<dbReference type="Proteomes" id="UP000198309">
    <property type="component" value="Unassembled WGS sequence"/>
</dbReference>
<dbReference type="SUPFAM" id="SSF55785">
    <property type="entry name" value="PYP-like sensor domain (PAS domain)"/>
    <property type="match status" value="1"/>
</dbReference>
<dbReference type="Proteomes" id="UP000199693">
    <property type="component" value="Unassembled WGS sequence"/>
</dbReference>
<evidence type="ECO:0000259" key="16">
    <source>
        <dbReference type="PROSITE" id="PS50110"/>
    </source>
</evidence>
<dbReference type="InterPro" id="IPR003661">
    <property type="entry name" value="HisK_dim/P_dom"/>
</dbReference>
<dbReference type="SUPFAM" id="SSF47384">
    <property type="entry name" value="Homodimeric domain of signal transducing histidine kinase"/>
    <property type="match status" value="1"/>
</dbReference>
<evidence type="ECO:0000256" key="7">
    <source>
        <dbReference type="ARBA" id="ARBA00022741"/>
    </source>
</evidence>
<dbReference type="InterPro" id="IPR003594">
    <property type="entry name" value="HATPase_dom"/>
</dbReference>
<dbReference type="InterPro" id="IPR008207">
    <property type="entry name" value="Sig_transdc_His_kin_Hpt_dom"/>
</dbReference>
<dbReference type="InterPro" id="IPR001789">
    <property type="entry name" value="Sig_transdc_resp-reg_receiver"/>
</dbReference>
<dbReference type="InterPro" id="IPR036097">
    <property type="entry name" value="HisK_dim/P_sf"/>
</dbReference>
<dbReference type="CDD" id="cd17546">
    <property type="entry name" value="REC_hyHK_CKI1_RcsC-like"/>
    <property type="match status" value="1"/>
</dbReference>
<evidence type="ECO:0000256" key="5">
    <source>
        <dbReference type="ARBA" id="ARBA00022553"/>
    </source>
</evidence>
<dbReference type="Pfam" id="PF00072">
    <property type="entry name" value="Response_reg"/>
    <property type="match status" value="1"/>
</dbReference>
<dbReference type="PRINTS" id="PR00344">
    <property type="entry name" value="BCTRLSENSOR"/>
</dbReference>
<dbReference type="Gene3D" id="1.10.287.130">
    <property type="match status" value="1"/>
</dbReference>
<evidence type="ECO:0000256" key="3">
    <source>
        <dbReference type="ARBA" id="ARBA00012438"/>
    </source>
</evidence>
<keyword evidence="20" id="KW-1185">Reference proteome</keyword>
<evidence type="ECO:0000256" key="6">
    <source>
        <dbReference type="ARBA" id="ARBA00022692"/>
    </source>
</evidence>
<feature type="modified residue" description="4-aspartylphosphate" evidence="13">
    <location>
        <position position="902"/>
    </location>
</feature>
<evidence type="ECO:0000259" key="17">
    <source>
        <dbReference type="PROSITE" id="PS50894"/>
    </source>
</evidence>
<name>A0A239N4K0_9PSED</name>
<dbReference type="AlphaFoldDB" id="A0A239N4K0"/>
<dbReference type="PROSITE" id="PS50110">
    <property type="entry name" value="RESPONSE_REGULATORY"/>
    <property type="match status" value="1"/>
</dbReference>
<dbReference type="SMART" id="SM00387">
    <property type="entry name" value="HATPase_c"/>
    <property type="match status" value="1"/>
</dbReference>
<dbReference type="PANTHER" id="PTHR45339:SF1">
    <property type="entry name" value="HYBRID SIGNAL TRANSDUCTION HISTIDINE KINASE J"/>
    <property type="match status" value="1"/>
</dbReference>
<dbReference type="InterPro" id="IPR005467">
    <property type="entry name" value="His_kinase_dom"/>
</dbReference>
<evidence type="ECO:0000256" key="12">
    <source>
        <dbReference type="PROSITE-ProRule" id="PRU00110"/>
    </source>
</evidence>
<feature type="transmembrane region" description="Helical" evidence="14">
    <location>
        <begin position="27"/>
        <end position="47"/>
    </location>
</feature>
<organism evidence="18 21">
    <name type="scientific">Pseudomonas delhiensis</name>
    <dbReference type="NCBI Taxonomy" id="366289"/>
    <lineage>
        <taxon>Bacteria</taxon>
        <taxon>Pseudomonadati</taxon>
        <taxon>Pseudomonadota</taxon>
        <taxon>Gammaproteobacteria</taxon>
        <taxon>Pseudomonadales</taxon>
        <taxon>Pseudomonadaceae</taxon>
        <taxon>Pseudomonas</taxon>
    </lineage>
</organism>
<evidence type="ECO:0000256" key="9">
    <source>
        <dbReference type="ARBA" id="ARBA00022989"/>
    </source>
</evidence>
<dbReference type="PROSITE" id="PS50109">
    <property type="entry name" value="HIS_KIN"/>
    <property type="match status" value="1"/>
</dbReference>
<dbReference type="SUPFAM" id="SSF55874">
    <property type="entry name" value="ATPase domain of HSP90 chaperone/DNA topoisomerase II/histidine kinase"/>
    <property type="match status" value="1"/>
</dbReference>
<feature type="modified residue" description="Phosphohistidine" evidence="12">
    <location>
        <position position="1030"/>
    </location>
</feature>